<dbReference type="EMBL" id="LT853697">
    <property type="protein sequence ID" value="SMQ52007.1"/>
    <property type="molecule type" value="Genomic_DNA"/>
</dbReference>
<accession>A0A1X7RYK0</accession>
<evidence type="ECO:0000313" key="3">
    <source>
        <dbReference type="Proteomes" id="UP000215127"/>
    </source>
</evidence>
<dbReference type="Proteomes" id="UP000215127">
    <property type="component" value="Chromosome 6"/>
</dbReference>
<proteinExistence type="predicted"/>
<keyword evidence="3" id="KW-1185">Reference proteome</keyword>
<sequence length="163" mass="17502">MAATAAPPSTYERAFLDEDDEDEDDGNMPQDEFDGLELWEKEEVLKEREEREERRRLRGFYNALSQPDNNGAVDDATGAAVGGVVEGAAVGSVVKGAAVGGVQGRSDGSAGAAIYVDESAFSHGGHRHRSHFDVVAPPVVKGLRFPSKEAAKAWLYQHSKETG</sequence>
<feature type="region of interest" description="Disordered" evidence="1">
    <location>
        <begin position="1"/>
        <end position="39"/>
    </location>
</feature>
<evidence type="ECO:0000313" key="2">
    <source>
        <dbReference type="EMBL" id="SMQ52007.1"/>
    </source>
</evidence>
<organism evidence="2 3">
    <name type="scientific">Zymoseptoria tritici (strain ST99CH_3D7)</name>
    <dbReference type="NCBI Taxonomy" id="1276538"/>
    <lineage>
        <taxon>Eukaryota</taxon>
        <taxon>Fungi</taxon>
        <taxon>Dikarya</taxon>
        <taxon>Ascomycota</taxon>
        <taxon>Pezizomycotina</taxon>
        <taxon>Dothideomycetes</taxon>
        <taxon>Dothideomycetidae</taxon>
        <taxon>Mycosphaerellales</taxon>
        <taxon>Mycosphaerellaceae</taxon>
        <taxon>Zymoseptoria</taxon>
    </lineage>
</organism>
<name>A0A1X7RYK0_ZYMT9</name>
<evidence type="ECO:0000256" key="1">
    <source>
        <dbReference type="SAM" id="MobiDB-lite"/>
    </source>
</evidence>
<feature type="compositionally biased region" description="Acidic residues" evidence="1">
    <location>
        <begin position="17"/>
        <end position="37"/>
    </location>
</feature>
<dbReference type="AlphaFoldDB" id="A0A1X7RYK0"/>
<reference evidence="2 3" key="1">
    <citation type="submission" date="2016-06" db="EMBL/GenBank/DDBJ databases">
        <authorList>
            <person name="Kjaerup R.B."/>
            <person name="Dalgaard T.S."/>
            <person name="Juul-Madsen H.R."/>
        </authorList>
    </citation>
    <scope>NUCLEOTIDE SEQUENCE [LARGE SCALE GENOMIC DNA]</scope>
</reference>
<gene>
    <name evidence="2" type="ORF">ZT3D7_G7160</name>
</gene>
<protein>
    <submittedName>
        <fullName evidence="2">Uncharacterized protein</fullName>
    </submittedName>
</protein>